<dbReference type="Proteomes" id="UP001454036">
    <property type="component" value="Unassembled WGS sequence"/>
</dbReference>
<gene>
    <name evidence="2" type="ORF">LIER_39074</name>
</gene>
<protein>
    <submittedName>
        <fullName evidence="2">Uncharacterized protein</fullName>
    </submittedName>
</protein>
<sequence>MLIVPFVGKSKPNSLELLEEGSIQTSSQGSGSRKSLYQMLEAVKIGDAERSGSINPSKKQKKHQGGRGFGYVYKGELRNSCELT</sequence>
<evidence type="ECO:0000313" key="3">
    <source>
        <dbReference type="Proteomes" id="UP001454036"/>
    </source>
</evidence>
<proteinExistence type="predicted"/>
<dbReference type="EMBL" id="BAABME010020516">
    <property type="protein sequence ID" value="GAA0160640.1"/>
    <property type="molecule type" value="Genomic_DNA"/>
</dbReference>
<evidence type="ECO:0000313" key="2">
    <source>
        <dbReference type="EMBL" id="GAA0160640.1"/>
    </source>
</evidence>
<comment type="caution">
    <text evidence="2">The sequence shown here is derived from an EMBL/GenBank/DDBJ whole genome shotgun (WGS) entry which is preliminary data.</text>
</comment>
<feature type="region of interest" description="Disordered" evidence="1">
    <location>
        <begin position="48"/>
        <end position="68"/>
    </location>
</feature>
<reference evidence="2 3" key="1">
    <citation type="submission" date="2024-01" db="EMBL/GenBank/DDBJ databases">
        <title>The complete chloroplast genome sequence of Lithospermum erythrorhizon: insights into the phylogenetic relationship among Boraginaceae species and the maternal lineages of purple gromwells.</title>
        <authorList>
            <person name="Okada T."/>
            <person name="Watanabe K."/>
        </authorList>
    </citation>
    <scope>NUCLEOTIDE SEQUENCE [LARGE SCALE GENOMIC DNA]</scope>
</reference>
<evidence type="ECO:0000256" key="1">
    <source>
        <dbReference type="SAM" id="MobiDB-lite"/>
    </source>
</evidence>
<accession>A0AAV3QDC8</accession>
<name>A0AAV3QDC8_LITER</name>
<keyword evidence="3" id="KW-1185">Reference proteome</keyword>
<organism evidence="2 3">
    <name type="scientific">Lithospermum erythrorhizon</name>
    <name type="common">Purple gromwell</name>
    <name type="synonym">Lithospermum officinale var. erythrorhizon</name>
    <dbReference type="NCBI Taxonomy" id="34254"/>
    <lineage>
        <taxon>Eukaryota</taxon>
        <taxon>Viridiplantae</taxon>
        <taxon>Streptophyta</taxon>
        <taxon>Embryophyta</taxon>
        <taxon>Tracheophyta</taxon>
        <taxon>Spermatophyta</taxon>
        <taxon>Magnoliopsida</taxon>
        <taxon>eudicotyledons</taxon>
        <taxon>Gunneridae</taxon>
        <taxon>Pentapetalae</taxon>
        <taxon>asterids</taxon>
        <taxon>lamiids</taxon>
        <taxon>Boraginales</taxon>
        <taxon>Boraginaceae</taxon>
        <taxon>Boraginoideae</taxon>
        <taxon>Lithospermeae</taxon>
        <taxon>Lithospermum</taxon>
    </lineage>
</organism>
<dbReference type="AlphaFoldDB" id="A0AAV3QDC8"/>